<organism evidence="1 2">
    <name type="scientific">Planctomicrobium piriforme</name>
    <dbReference type="NCBI Taxonomy" id="1576369"/>
    <lineage>
        <taxon>Bacteria</taxon>
        <taxon>Pseudomonadati</taxon>
        <taxon>Planctomycetota</taxon>
        <taxon>Planctomycetia</taxon>
        <taxon>Planctomycetales</taxon>
        <taxon>Planctomycetaceae</taxon>
        <taxon>Planctomicrobium</taxon>
    </lineage>
</organism>
<dbReference type="STRING" id="1576369.SAMN05421753_115173"/>
<gene>
    <name evidence="1" type="ORF">SAMN05421753_115173</name>
</gene>
<name>A0A1I3NR86_9PLAN</name>
<keyword evidence="2" id="KW-1185">Reference proteome</keyword>
<dbReference type="AlphaFoldDB" id="A0A1I3NR86"/>
<dbReference type="RefSeq" id="WP_092053679.1">
    <property type="nucleotide sequence ID" value="NZ_FOQD01000015.1"/>
</dbReference>
<dbReference type="EMBL" id="FOQD01000015">
    <property type="protein sequence ID" value="SFJ11692.1"/>
    <property type="molecule type" value="Genomic_DNA"/>
</dbReference>
<accession>A0A1I3NR86</accession>
<proteinExistence type="predicted"/>
<protein>
    <submittedName>
        <fullName evidence="1">Uncharacterized protein</fullName>
    </submittedName>
</protein>
<evidence type="ECO:0000313" key="1">
    <source>
        <dbReference type="EMBL" id="SFJ11692.1"/>
    </source>
</evidence>
<dbReference type="Proteomes" id="UP000199518">
    <property type="component" value="Unassembled WGS sequence"/>
</dbReference>
<sequence>MTNKMRRTGKTELTDDELILLDILFDGRVRQRMLRRKYFQEQWNYQPHNLDDDELLVTLKKLVDSGFLEITDEQSDIIYAMTPLGGQKWESERLPVWHRFATEFYGRTLRDSPYVTILAITAEARDDLWNLGNETHLFKYRTGFLKKITTKNFDNHSMDFDWKQFPELHALVATIRDRNPLEYCDWERFNQKRTFWRTIGESDKFWGEATNSSANKLDN</sequence>
<evidence type="ECO:0000313" key="2">
    <source>
        <dbReference type="Proteomes" id="UP000199518"/>
    </source>
</evidence>
<reference evidence="2" key="1">
    <citation type="submission" date="2016-10" db="EMBL/GenBank/DDBJ databases">
        <authorList>
            <person name="Varghese N."/>
            <person name="Submissions S."/>
        </authorList>
    </citation>
    <scope>NUCLEOTIDE SEQUENCE [LARGE SCALE GENOMIC DNA]</scope>
    <source>
        <strain evidence="2">DSM 26348</strain>
    </source>
</reference>
<dbReference type="OrthoDB" id="264580at2"/>